<feature type="transmembrane region" description="Helical" evidence="1">
    <location>
        <begin position="119"/>
        <end position="137"/>
    </location>
</feature>
<feature type="transmembrane region" description="Helical" evidence="1">
    <location>
        <begin position="173"/>
        <end position="196"/>
    </location>
</feature>
<feature type="transmembrane region" description="Helical" evidence="1">
    <location>
        <begin position="245"/>
        <end position="264"/>
    </location>
</feature>
<feature type="transmembrane region" description="Helical" evidence="1">
    <location>
        <begin position="216"/>
        <end position="238"/>
    </location>
</feature>
<protein>
    <submittedName>
        <fullName evidence="2">Uncharacterized protein</fullName>
    </submittedName>
</protein>
<feature type="transmembrane region" description="Helical" evidence="1">
    <location>
        <begin position="304"/>
        <end position="326"/>
    </location>
</feature>
<keyword evidence="1" id="KW-1133">Transmembrane helix</keyword>
<proteinExistence type="predicted"/>
<reference evidence="2 3" key="1">
    <citation type="submission" date="2019-08" db="EMBL/GenBank/DDBJ databases">
        <title>In-depth cultivation of the pig gut microbiome towards novel bacterial diversity and tailored functional studies.</title>
        <authorList>
            <person name="Wylensek D."/>
            <person name="Hitch T.C.A."/>
            <person name="Clavel T."/>
        </authorList>
    </citation>
    <scope>NUCLEOTIDE SEQUENCE [LARGE SCALE GENOMIC DNA]</scope>
    <source>
        <strain evidence="2 3">BL-389-WT-3D</strain>
    </source>
</reference>
<gene>
    <name evidence="2" type="ORF">FYJ37_10140</name>
</gene>
<dbReference type="AlphaFoldDB" id="A0A844F6W4"/>
<name>A0A844F6W4_CLOSV</name>
<keyword evidence="1" id="KW-0812">Transmembrane</keyword>
<comment type="caution">
    <text evidence="2">The sequence shown here is derived from an EMBL/GenBank/DDBJ whole genome shotgun (WGS) entry which is preliminary data.</text>
</comment>
<keyword evidence="1" id="KW-0472">Membrane</keyword>
<sequence>MTDREKELVNRYVYEVTKRIPKEQRSEIEMELRELIEDMAEGAPLEEVFVKLGDPAVFARKYREDKNYVISPEYYDNYVWVMKIAVACIWAGLLIAMAVKCFIDYQDIIRIAGEFISDAVMASLAIVGTVTLIFAFLERQKIKVDLKQEKPWSPDMLSPIPNKKSRISRGDCIASLIFLALFSCLLIFAPQLIGAYSVNGRDVSYVPVFNLGWWDVILPVLLLAMAVGFFNEIIRLIYGCYCKMVLLSSIVTNCIGIVLAFIVLKFLPFWNANFAQEVATQLDDTFKFKVFWQNKMILGWDGDFLSNVLLAIIVIASVGEIITTAYKTARYGTDR</sequence>
<accession>A0A844F6W4</accession>
<organism evidence="2 3">
    <name type="scientific">Clostridium scindens (strain JCM 10418 / VPI 12708)</name>
    <dbReference type="NCBI Taxonomy" id="29347"/>
    <lineage>
        <taxon>Bacteria</taxon>
        <taxon>Bacillati</taxon>
        <taxon>Bacillota</taxon>
        <taxon>Clostridia</taxon>
        <taxon>Lachnospirales</taxon>
        <taxon>Lachnospiraceae</taxon>
    </lineage>
</organism>
<feature type="transmembrane region" description="Helical" evidence="1">
    <location>
        <begin position="78"/>
        <end position="99"/>
    </location>
</feature>
<dbReference type="EMBL" id="VUMB01000018">
    <property type="protein sequence ID" value="MSS40696.1"/>
    <property type="molecule type" value="Genomic_DNA"/>
</dbReference>
<dbReference type="Proteomes" id="UP000462363">
    <property type="component" value="Unassembled WGS sequence"/>
</dbReference>
<dbReference type="RefSeq" id="WP_154322188.1">
    <property type="nucleotide sequence ID" value="NZ_CP045695.1"/>
</dbReference>
<evidence type="ECO:0000313" key="2">
    <source>
        <dbReference type="EMBL" id="MSS40696.1"/>
    </source>
</evidence>
<evidence type="ECO:0000256" key="1">
    <source>
        <dbReference type="SAM" id="Phobius"/>
    </source>
</evidence>
<evidence type="ECO:0000313" key="3">
    <source>
        <dbReference type="Proteomes" id="UP000462363"/>
    </source>
</evidence>